<accession>A0A803Q2E4</accession>
<evidence type="ECO:0000313" key="1">
    <source>
        <dbReference type="EnsemblPlants" id="cds.evm.model.07.1378"/>
    </source>
</evidence>
<keyword evidence="2" id="KW-1185">Reference proteome</keyword>
<protein>
    <submittedName>
        <fullName evidence="1">Uncharacterized protein</fullName>
    </submittedName>
</protein>
<reference evidence="1" key="1">
    <citation type="submission" date="2018-11" db="EMBL/GenBank/DDBJ databases">
        <authorList>
            <person name="Grassa J C."/>
        </authorList>
    </citation>
    <scope>NUCLEOTIDE SEQUENCE [LARGE SCALE GENOMIC DNA]</scope>
</reference>
<dbReference type="AlphaFoldDB" id="A0A803Q2E4"/>
<dbReference type="EnsemblPlants" id="evm.model.07.1378">
    <property type="protein sequence ID" value="cds.evm.model.07.1378"/>
    <property type="gene ID" value="evm.TU.07.1378"/>
</dbReference>
<reference evidence="1" key="2">
    <citation type="submission" date="2021-03" db="UniProtKB">
        <authorList>
            <consortium name="EnsemblPlants"/>
        </authorList>
    </citation>
    <scope>IDENTIFICATION</scope>
</reference>
<proteinExistence type="predicted"/>
<name>A0A803Q2E4_CANSA</name>
<organism evidence="1 2">
    <name type="scientific">Cannabis sativa</name>
    <name type="common">Hemp</name>
    <name type="synonym">Marijuana</name>
    <dbReference type="NCBI Taxonomy" id="3483"/>
    <lineage>
        <taxon>Eukaryota</taxon>
        <taxon>Viridiplantae</taxon>
        <taxon>Streptophyta</taxon>
        <taxon>Embryophyta</taxon>
        <taxon>Tracheophyta</taxon>
        <taxon>Spermatophyta</taxon>
        <taxon>Magnoliopsida</taxon>
        <taxon>eudicotyledons</taxon>
        <taxon>Gunneridae</taxon>
        <taxon>Pentapetalae</taxon>
        <taxon>rosids</taxon>
        <taxon>fabids</taxon>
        <taxon>Rosales</taxon>
        <taxon>Cannabaceae</taxon>
        <taxon>Cannabis</taxon>
    </lineage>
</organism>
<dbReference type="EMBL" id="UZAU01000664">
    <property type="status" value="NOT_ANNOTATED_CDS"/>
    <property type="molecule type" value="Genomic_DNA"/>
</dbReference>
<dbReference type="Gramene" id="evm.model.07.1378">
    <property type="protein sequence ID" value="cds.evm.model.07.1378"/>
    <property type="gene ID" value="evm.TU.07.1378"/>
</dbReference>
<sequence length="198" mass="21258">MGNLGITIVDFDLFDFSQGGQMMNPFLTHSIGFAPLLNSNMASISYLIAPKNSQSIMIPTPINPNNTMDYVPFGTTSNNSYSMSHSSCLTSISTDSIIVSDSLAFNNSELVHATHSLAEALPSLALVQNNANNQTFRMDAHRPDSQVKGKGLACASGVKRPSFQNFQASVRGFVRSMLKCARAGETDSAAPSFVVEPE</sequence>
<evidence type="ECO:0000313" key="2">
    <source>
        <dbReference type="Proteomes" id="UP000596661"/>
    </source>
</evidence>
<dbReference type="Proteomes" id="UP000596661">
    <property type="component" value="Chromosome 7"/>
</dbReference>